<dbReference type="PANTHER" id="PTHR43349">
    <property type="entry name" value="PINORESINOL REDUCTASE-RELATED"/>
    <property type="match status" value="1"/>
</dbReference>
<dbReference type="InterPro" id="IPR050608">
    <property type="entry name" value="NmrA-type/Isoflavone_red_sf"/>
</dbReference>
<accession>A0A4S4DGG7</accession>
<feature type="region of interest" description="Disordered" evidence="1">
    <location>
        <begin position="177"/>
        <end position="208"/>
    </location>
</feature>
<feature type="domain" description="NmrA-like" evidence="2">
    <location>
        <begin position="7"/>
        <end position="165"/>
    </location>
</feature>
<evidence type="ECO:0000313" key="3">
    <source>
        <dbReference type="EMBL" id="THG01840.1"/>
    </source>
</evidence>
<gene>
    <name evidence="3" type="ORF">TEA_005947</name>
</gene>
<dbReference type="InterPro" id="IPR036291">
    <property type="entry name" value="NAD(P)-bd_dom_sf"/>
</dbReference>
<evidence type="ECO:0000256" key="1">
    <source>
        <dbReference type="SAM" id="MobiDB-lite"/>
    </source>
</evidence>
<dbReference type="InterPro" id="IPR008030">
    <property type="entry name" value="NmrA-like"/>
</dbReference>
<evidence type="ECO:0000313" key="4">
    <source>
        <dbReference type="Proteomes" id="UP000306102"/>
    </source>
</evidence>
<reference evidence="3 4" key="1">
    <citation type="journal article" date="2018" name="Proc. Natl. Acad. Sci. U.S.A.">
        <title>Draft genome sequence of Camellia sinensis var. sinensis provides insights into the evolution of the tea genome and tea quality.</title>
        <authorList>
            <person name="Wei C."/>
            <person name="Yang H."/>
            <person name="Wang S."/>
            <person name="Zhao J."/>
            <person name="Liu C."/>
            <person name="Gao L."/>
            <person name="Xia E."/>
            <person name="Lu Y."/>
            <person name="Tai Y."/>
            <person name="She G."/>
            <person name="Sun J."/>
            <person name="Cao H."/>
            <person name="Tong W."/>
            <person name="Gao Q."/>
            <person name="Li Y."/>
            <person name="Deng W."/>
            <person name="Jiang X."/>
            <person name="Wang W."/>
            <person name="Chen Q."/>
            <person name="Zhang S."/>
            <person name="Li H."/>
            <person name="Wu J."/>
            <person name="Wang P."/>
            <person name="Li P."/>
            <person name="Shi C."/>
            <person name="Zheng F."/>
            <person name="Jian J."/>
            <person name="Huang B."/>
            <person name="Shan D."/>
            <person name="Shi M."/>
            <person name="Fang C."/>
            <person name="Yue Y."/>
            <person name="Li F."/>
            <person name="Li D."/>
            <person name="Wei S."/>
            <person name="Han B."/>
            <person name="Jiang C."/>
            <person name="Yin Y."/>
            <person name="Xia T."/>
            <person name="Zhang Z."/>
            <person name="Bennetzen J.L."/>
            <person name="Zhao S."/>
            <person name="Wan X."/>
        </authorList>
    </citation>
    <scope>NUCLEOTIDE SEQUENCE [LARGE SCALE GENOMIC DNA]</scope>
    <source>
        <strain evidence="4">cv. Shuchazao</strain>
        <tissue evidence="3">Leaf</tissue>
    </source>
</reference>
<dbReference type="AlphaFoldDB" id="A0A4S4DGG7"/>
<organism evidence="3 4">
    <name type="scientific">Camellia sinensis var. sinensis</name>
    <name type="common">China tea</name>
    <dbReference type="NCBI Taxonomy" id="542762"/>
    <lineage>
        <taxon>Eukaryota</taxon>
        <taxon>Viridiplantae</taxon>
        <taxon>Streptophyta</taxon>
        <taxon>Embryophyta</taxon>
        <taxon>Tracheophyta</taxon>
        <taxon>Spermatophyta</taxon>
        <taxon>Magnoliopsida</taxon>
        <taxon>eudicotyledons</taxon>
        <taxon>Gunneridae</taxon>
        <taxon>Pentapetalae</taxon>
        <taxon>asterids</taxon>
        <taxon>Ericales</taxon>
        <taxon>Theaceae</taxon>
        <taxon>Camellia</taxon>
    </lineage>
</organism>
<sequence length="208" mass="23075">MGREEGKSKILIFGGSGYLGNYMLSASLSMGHPTYAYLRPIKPNSDPSKLQLHHHFQSLGGELDDHEKLVAVLRQVDVVISTLAVPQHLLQLKIIDAIKEAGNIKRFVPSEFGNDVDRVSGLPPFQALLDNKKKIRRATEAAGIPHTYVSANSFAAYFVDYLLHPRENHDQVTIYGTGEAKESETGTTKDDDDDDNNTTTNNNNNKKR</sequence>
<feature type="compositionally biased region" description="Basic and acidic residues" evidence="1">
    <location>
        <begin position="179"/>
        <end position="189"/>
    </location>
</feature>
<dbReference type="EMBL" id="SDRB02011312">
    <property type="protein sequence ID" value="THG01840.1"/>
    <property type="molecule type" value="Genomic_DNA"/>
</dbReference>
<dbReference type="Pfam" id="PF05368">
    <property type="entry name" value="NmrA"/>
    <property type="match status" value="1"/>
</dbReference>
<comment type="caution">
    <text evidence="3">The sequence shown here is derived from an EMBL/GenBank/DDBJ whole genome shotgun (WGS) entry which is preliminary data.</text>
</comment>
<evidence type="ECO:0000259" key="2">
    <source>
        <dbReference type="Pfam" id="PF05368"/>
    </source>
</evidence>
<dbReference type="SUPFAM" id="SSF51735">
    <property type="entry name" value="NAD(P)-binding Rossmann-fold domains"/>
    <property type="match status" value="1"/>
</dbReference>
<feature type="compositionally biased region" description="Low complexity" evidence="1">
    <location>
        <begin position="197"/>
        <end position="208"/>
    </location>
</feature>
<dbReference type="STRING" id="542762.A0A4S4DGG7"/>
<proteinExistence type="predicted"/>
<keyword evidence="4" id="KW-1185">Reference proteome</keyword>
<dbReference type="Gene3D" id="3.40.50.720">
    <property type="entry name" value="NAD(P)-binding Rossmann-like Domain"/>
    <property type="match status" value="1"/>
</dbReference>
<protein>
    <recommendedName>
        <fullName evidence="2">NmrA-like domain-containing protein</fullName>
    </recommendedName>
</protein>
<dbReference type="PANTHER" id="PTHR43349:SF43">
    <property type="entry name" value="ISOEUGENOL SYNTHASE 1-LIKE"/>
    <property type="match status" value="1"/>
</dbReference>
<dbReference type="Proteomes" id="UP000306102">
    <property type="component" value="Unassembled WGS sequence"/>
</dbReference>
<name>A0A4S4DGG7_CAMSN</name>